<keyword evidence="5" id="KW-1185">Reference proteome</keyword>
<evidence type="ECO:0000256" key="2">
    <source>
        <dbReference type="ARBA" id="ARBA00023002"/>
    </source>
</evidence>
<reference evidence="4 5" key="1">
    <citation type="submission" date="2019-03" db="EMBL/GenBank/DDBJ databases">
        <title>Genomic Encyclopedia of Type Strains, Phase IV (KMG-IV): sequencing the most valuable type-strain genomes for metagenomic binning, comparative biology and taxonomic classification.</title>
        <authorList>
            <person name="Goeker M."/>
        </authorList>
    </citation>
    <scope>NUCLEOTIDE SEQUENCE [LARGE SCALE GENOMIC DNA]</scope>
    <source>
        <strain evidence="4 5">DSM 9035</strain>
    </source>
</reference>
<dbReference type="Proteomes" id="UP000294664">
    <property type="component" value="Unassembled WGS sequence"/>
</dbReference>
<dbReference type="AlphaFoldDB" id="A0A4R3M0W8"/>
<name>A0A4R3M0W8_9HYPH</name>
<evidence type="ECO:0000313" key="4">
    <source>
        <dbReference type="EMBL" id="TCT06690.1"/>
    </source>
</evidence>
<accession>A0A4R3M0W8</accession>
<dbReference type="GO" id="GO:0042602">
    <property type="term" value="F:riboflavin reductase (NADPH) activity"/>
    <property type="evidence" value="ECO:0007669"/>
    <property type="project" value="TreeGrafter"/>
</dbReference>
<dbReference type="SMART" id="SM00903">
    <property type="entry name" value="Flavin_Reduct"/>
    <property type="match status" value="1"/>
</dbReference>
<gene>
    <name evidence="4" type="ORF">EDC64_102169</name>
</gene>
<keyword evidence="2" id="KW-0560">Oxidoreductase</keyword>
<dbReference type="RefSeq" id="WP_207915903.1">
    <property type="nucleotide sequence ID" value="NZ_SMAI01000002.1"/>
</dbReference>
<proteinExistence type="inferred from homology"/>
<dbReference type="InterPro" id="IPR012349">
    <property type="entry name" value="Split_barrel_FMN-bd"/>
</dbReference>
<protein>
    <submittedName>
        <fullName evidence="4">Flavin reductase (DIM6/NTAB) family NADH-FMN oxidoreductase RutF</fullName>
    </submittedName>
</protein>
<dbReference type="InterPro" id="IPR002563">
    <property type="entry name" value="Flavin_Rdtase-like_dom"/>
</dbReference>
<evidence type="ECO:0000256" key="1">
    <source>
        <dbReference type="ARBA" id="ARBA00008898"/>
    </source>
</evidence>
<comment type="similarity">
    <text evidence="1">Belongs to the non-flavoprotein flavin reductase family.</text>
</comment>
<dbReference type="PANTHER" id="PTHR30466">
    <property type="entry name" value="FLAVIN REDUCTASE"/>
    <property type="match status" value="1"/>
</dbReference>
<evidence type="ECO:0000313" key="5">
    <source>
        <dbReference type="Proteomes" id="UP000294664"/>
    </source>
</evidence>
<dbReference type="Gene3D" id="2.30.110.10">
    <property type="entry name" value="Electron Transport, Fmn-binding Protein, Chain A"/>
    <property type="match status" value="1"/>
</dbReference>
<feature type="domain" description="Flavin reductase like" evidence="3">
    <location>
        <begin position="28"/>
        <end position="171"/>
    </location>
</feature>
<dbReference type="GO" id="GO:0010181">
    <property type="term" value="F:FMN binding"/>
    <property type="evidence" value="ECO:0007669"/>
    <property type="project" value="InterPro"/>
</dbReference>
<organism evidence="4 5">
    <name type="scientific">Aquabacter spiritensis</name>
    <dbReference type="NCBI Taxonomy" id="933073"/>
    <lineage>
        <taxon>Bacteria</taxon>
        <taxon>Pseudomonadati</taxon>
        <taxon>Pseudomonadota</taxon>
        <taxon>Alphaproteobacteria</taxon>
        <taxon>Hyphomicrobiales</taxon>
        <taxon>Xanthobacteraceae</taxon>
        <taxon>Aquabacter</taxon>
    </lineage>
</organism>
<dbReference type="Pfam" id="PF01613">
    <property type="entry name" value="Flavin_Reduct"/>
    <property type="match status" value="1"/>
</dbReference>
<dbReference type="SUPFAM" id="SSF50475">
    <property type="entry name" value="FMN-binding split barrel"/>
    <property type="match status" value="1"/>
</dbReference>
<evidence type="ECO:0000259" key="3">
    <source>
        <dbReference type="SMART" id="SM00903"/>
    </source>
</evidence>
<dbReference type="InterPro" id="IPR050268">
    <property type="entry name" value="NADH-dep_flavin_reductase"/>
</dbReference>
<dbReference type="PANTHER" id="PTHR30466:SF11">
    <property type="entry name" value="FLAVIN-DEPENDENT MONOOXYGENASE, REDUCTASE SUBUNIT HSAB"/>
    <property type="match status" value="1"/>
</dbReference>
<sequence length="176" mass="18965">MRIVCVSHMPPDLETLAPILPRHLRDVLGSFTTGVVVATTLGTGGRPVGLTINSFNSVSLDPPLILWSLALKAPSLSAFRAADSFVINILAEHQEQLGRRFATPSEDKFADVAFEAGMTGAPVLLDTAAHLECRVHARHPGGDHEIYLGEVVALQDRGHAPLVYHRGKFCRIDAQG</sequence>
<comment type="caution">
    <text evidence="4">The sequence shown here is derived from an EMBL/GenBank/DDBJ whole genome shotgun (WGS) entry which is preliminary data.</text>
</comment>
<dbReference type="EMBL" id="SMAI01000002">
    <property type="protein sequence ID" value="TCT06690.1"/>
    <property type="molecule type" value="Genomic_DNA"/>
</dbReference>